<feature type="transmembrane region" description="Helical" evidence="1">
    <location>
        <begin position="135"/>
        <end position="158"/>
    </location>
</feature>
<keyword evidence="1" id="KW-0472">Membrane</keyword>
<evidence type="ECO:0000313" key="2">
    <source>
        <dbReference type="EMBL" id="RDI75399.1"/>
    </source>
</evidence>
<evidence type="ECO:0000256" key="1">
    <source>
        <dbReference type="SAM" id="Phobius"/>
    </source>
</evidence>
<dbReference type="PANTHER" id="PTHR42867:SF1">
    <property type="entry name" value="MEMBRANE PROTEIN-RELATED"/>
    <property type="match status" value="1"/>
</dbReference>
<dbReference type="RefSeq" id="WP_220150471.1">
    <property type="nucleotide sequence ID" value="NZ_QQZY01000002.1"/>
</dbReference>
<feature type="transmembrane region" description="Helical" evidence="1">
    <location>
        <begin position="223"/>
        <end position="245"/>
    </location>
</feature>
<keyword evidence="3" id="KW-1185">Reference proteome</keyword>
<sequence length="312" mass="34308">MSGVSYGGQAVLEGVMMRGPTVWSVAVRRPNGEMAEVTKPITSPMQRHRVWRLPVIRGVVALGESLAIGFRALAISANYAAQAEGERGEDGEVATEISRGQIIFSFVIAIGFALMLFKVGPALLTSWLPIDGTTWFVIVEGGIRVAVFVLYIVLIGLLPDLKRVFQYHGAEHKAINALEAGSELTPVNVQKYSLIHPRCGTAFLLWVMVIGIFVFALVGRPVWYWLVVSRVALLPVIAGLAYELIRYAGRHQANRVLMALLAPGLWLQRLTTRQPTLDQIEVSIRALEEVIRREQAETPGEERAGSKVEVMA</sequence>
<evidence type="ECO:0000313" key="3">
    <source>
        <dbReference type="Proteomes" id="UP000254134"/>
    </source>
</evidence>
<name>A0A7M2YZF1_9ACTN</name>
<feature type="transmembrane region" description="Helical" evidence="1">
    <location>
        <begin position="199"/>
        <end position="217"/>
    </location>
</feature>
<keyword evidence="1" id="KW-0812">Transmembrane</keyword>
<dbReference type="Proteomes" id="UP000254134">
    <property type="component" value="Unassembled WGS sequence"/>
</dbReference>
<protein>
    <submittedName>
        <fullName evidence="2">Putative metal-dependent enzyme</fullName>
    </submittedName>
</protein>
<proteinExistence type="predicted"/>
<dbReference type="Pfam" id="PF07136">
    <property type="entry name" value="DUF1385"/>
    <property type="match status" value="1"/>
</dbReference>
<dbReference type="InterPro" id="IPR010787">
    <property type="entry name" value="DUF1385"/>
</dbReference>
<keyword evidence="1" id="KW-1133">Transmembrane helix</keyword>
<feature type="transmembrane region" description="Helical" evidence="1">
    <location>
        <begin position="102"/>
        <end position="123"/>
    </location>
</feature>
<gene>
    <name evidence="2" type="ORF">Gocc_1197</name>
</gene>
<reference evidence="2 3" key="1">
    <citation type="submission" date="2018-07" db="EMBL/GenBank/DDBJ databases">
        <title>High-quality-draft genome sequence of Gaiella occulta.</title>
        <authorList>
            <person name="Severino R."/>
            <person name="Froufe H.J.C."/>
            <person name="Rainey F.A."/>
            <person name="Barroso C."/>
            <person name="Albuquerque L."/>
            <person name="Lobo-Da-Cunha A."/>
            <person name="Da Costa M.S."/>
            <person name="Egas C."/>
        </authorList>
    </citation>
    <scope>NUCLEOTIDE SEQUENCE [LARGE SCALE GENOMIC DNA]</scope>
    <source>
        <strain evidence="2 3">F2-233</strain>
    </source>
</reference>
<reference evidence="3" key="2">
    <citation type="journal article" date="2019" name="MicrobiologyOpen">
        <title>High-quality draft genome sequence of Gaiella occulta isolated from a 150 meter deep mineral water borehole and comparison with the genome sequences of other deep-branching lineages of the phylum Actinobacteria.</title>
        <authorList>
            <person name="Severino R."/>
            <person name="Froufe H.J.C."/>
            <person name="Barroso C."/>
            <person name="Albuquerque L."/>
            <person name="Lobo-da-Cunha A."/>
            <person name="da Costa M.S."/>
            <person name="Egas C."/>
        </authorList>
    </citation>
    <scope>NUCLEOTIDE SEQUENCE [LARGE SCALE GENOMIC DNA]</scope>
    <source>
        <strain evidence="3">F2-233</strain>
    </source>
</reference>
<dbReference type="EMBL" id="QQZY01000002">
    <property type="protein sequence ID" value="RDI75399.1"/>
    <property type="molecule type" value="Genomic_DNA"/>
</dbReference>
<dbReference type="AlphaFoldDB" id="A0A7M2YZF1"/>
<accession>A0A7M2YZF1</accession>
<organism evidence="2 3">
    <name type="scientific">Gaiella occulta</name>
    <dbReference type="NCBI Taxonomy" id="1002870"/>
    <lineage>
        <taxon>Bacteria</taxon>
        <taxon>Bacillati</taxon>
        <taxon>Actinomycetota</taxon>
        <taxon>Thermoleophilia</taxon>
        <taxon>Gaiellales</taxon>
        <taxon>Gaiellaceae</taxon>
        <taxon>Gaiella</taxon>
    </lineage>
</organism>
<dbReference type="PANTHER" id="PTHR42867">
    <property type="entry name" value="MEMBRANE PROTEIN-RELATED"/>
    <property type="match status" value="1"/>
</dbReference>
<comment type="caution">
    <text evidence="2">The sequence shown here is derived from an EMBL/GenBank/DDBJ whole genome shotgun (WGS) entry which is preliminary data.</text>
</comment>